<proteinExistence type="predicted"/>
<dbReference type="AlphaFoldDB" id="X0VWH9"/>
<organism evidence="1">
    <name type="scientific">marine sediment metagenome</name>
    <dbReference type="NCBI Taxonomy" id="412755"/>
    <lineage>
        <taxon>unclassified sequences</taxon>
        <taxon>metagenomes</taxon>
        <taxon>ecological metagenomes</taxon>
    </lineage>
</organism>
<reference evidence="1" key="1">
    <citation type="journal article" date="2014" name="Front. Microbiol.">
        <title>High frequency of phylogenetically diverse reductive dehalogenase-homologous genes in deep subseafloor sedimentary metagenomes.</title>
        <authorList>
            <person name="Kawai M."/>
            <person name="Futagami T."/>
            <person name="Toyoda A."/>
            <person name="Takaki Y."/>
            <person name="Nishi S."/>
            <person name="Hori S."/>
            <person name="Arai W."/>
            <person name="Tsubouchi T."/>
            <person name="Morono Y."/>
            <person name="Uchiyama I."/>
            <person name="Ito T."/>
            <person name="Fujiyama A."/>
            <person name="Inagaki F."/>
            <person name="Takami H."/>
        </authorList>
    </citation>
    <scope>NUCLEOTIDE SEQUENCE</scope>
    <source>
        <strain evidence="1">Expedition CK06-06</strain>
    </source>
</reference>
<evidence type="ECO:0000313" key="1">
    <source>
        <dbReference type="EMBL" id="GAG22784.1"/>
    </source>
</evidence>
<gene>
    <name evidence="1" type="ORF">S01H1_53265</name>
</gene>
<sequence length="73" mass="8150">MENRKKISAAMSAVMNYIKTEEEAICIQSLAAPEIEPAQAAYAAAVGPVKLWGISGRQAQMRMRNMMQMRTFK</sequence>
<comment type="caution">
    <text evidence="1">The sequence shown here is derived from an EMBL/GenBank/DDBJ whole genome shotgun (WGS) entry which is preliminary data.</text>
</comment>
<protein>
    <submittedName>
        <fullName evidence="1">Uncharacterized protein</fullName>
    </submittedName>
</protein>
<accession>X0VWH9</accession>
<dbReference type="EMBL" id="BARS01034485">
    <property type="protein sequence ID" value="GAG22784.1"/>
    <property type="molecule type" value="Genomic_DNA"/>
</dbReference>
<name>X0VWH9_9ZZZZ</name>